<dbReference type="Gene3D" id="3.50.50.60">
    <property type="entry name" value="FAD/NAD(P)-binding domain"/>
    <property type="match status" value="1"/>
</dbReference>
<dbReference type="InterPro" id="IPR003953">
    <property type="entry name" value="FAD-dep_OxRdtase_2_FAD-bd"/>
</dbReference>
<dbReference type="GO" id="GO:0000104">
    <property type="term" value="F:succinate dehydrogenase activity"/>
    <property type="evidence" value="ECO:0007669"/>
    <property type="project" value="TreeGrafter"/>
</dbReference>
<dbReference type="KEGG" id="aell:AELL_0015"/>
<dbReference type="RefSeq" id="WP_118915977.1">
    <property type="nucleotide sequence ID" value="NZ_CP032097.1"/>
</dbReference>
<proteinExistence type="predicted"/>
<dbReference type="GO" id="GO:0009055">
    <property type="term" value="F:electron transfer activity"/>
    <property type="evidence" value="ECO:0007669"/>
    <property type="project" value="TreeGrafter"/>
</dbReference>
<feature type="domain" description="FAD-dependent oxidoreductase 2 FAD-binding" evidence="5">
    <location>
        <begin position="4"/>
        <end position="367"/>
    </location>
</feature>
<dbReference type="SUPFAM" id="SSF46977">
    <property type="entry name" value="Succinate dehydrogenase/fumarate reductase flavoprotein C-terminal domain"/>
    <property type="match status" value="1"/>
</dbReference>
<dbReference type="Proteomes" id="UP000290588">
    <property type="component" value="Unassembled WGS sequence"/>
</dbReference>
<dbReference type="InterPro" id="IPR036188">
    <property type="entry name" value="FAD/NAD-bd_sf"/>
</dbReference>
<evidence type="ECO:0000313" key="8">
    <source>
        <dbReference type="EMBL" id="RXI32919.1"/>
    </source>
</evidence>
<dbReference type="PANTHER" id="PTHR11632">
    <property type="entry name" value="SUCCINATE DEHYDROGENASE 2 FLAVOPROTEIN SUBUNIT"/>
    <property type="match status" value="1"/>
</dbReference>
<dbReference type="InterPro" id="IPR015939">
    <property type="entry name" value="Fum_Rdtase/Succ_DH_flav-like_C"/>
</dbReference>
<dbReference type="InterPro" id="IPR027477">
    <property type="entry name" value="Succ_DH/fumarate_Rdtase_cat_sf"/>
</dbReference>
<dbReference type="EMBL" id="CP032097">
    <property type="protein sequence ID" value="AXX93722.1"/>
    <property type="molecule type" value="Genomic_DNA"/>
</dbReference>
<evidence type="ECO:0000313" key="7">
    <source>
        <dbReference type="EMBL" id="AXX93722.1"/>
    </source>
</evidence>
<dbReference type="GO" id="GO:0005886">
    <property type="term" value="C:plasma membrane"/>
    <property type="evidence" value="ECO:0007669"/>
    <property type="project" value="TreeGrafter"/>
</dbReference>
<dbReference type="AlphaFoldDB" id="A0A347U4E4"/>
<comment type="cofactor">
    <cofactor evidence="1">
        <name>FAD</name>
        <dbReference type="ChEBI" id="CHEBI:57692"/>
    </cofactor>
</comment>
<accession>A0A347U4E4</accession>
<organism evidence="8 10">
    <name type="scientific">Arcobacter ellisii</name>
    <dbReference type="NCBI Taxonomy" id="913109"/>
    <lineage>
        <taxon>Bacteria</taxon>
        <taxon>Pseudomonadati</taxon>
        <taxon>Campylobacterota</taxon>
        <taxon>Epsilonproteobacteria</taxon>
        <taxon>Campylobacterales</taxon>
        <taxon>Arcobacteraceae</taxon>
        <taxon>Arcobacter</taxon>
    </lineage>
</organism>
<evidence type="ECO:0000313" key="9">
    <source>
        <dbReference type="Proteomes" id="UP000262582"/>
    </source>
</evidence>
<evidence type="ECO:0000313" key="10">
    <source>
        <dbReference type="Proteomes" id="UP000290588"/>
    </source>
</evidence>
<dbReference type="SUPFAM" id="SSF51905">
    <property type="entry name" value="FAD/NAD(P)-binding domain"/>
    <property type="match status" value="1"/>
</dbReference>
<evidence type="ECO:0000256" key="3">
    <source>
        <dbReference type="ARBA" id="ARBA00023002"/>
    </source>
</evidence>
<dbReference type="PIRSF" id="PIRSF000171">
    <property type="entry name" value="SDHA_APRA_LASPO"/>
    <property type="match status" value="1"/>
</dbReference>
<evidence type="ECO:0000256" key="2">
    <source>
        <dbReference type="ARBA" id="ARBA00022630"/>
    </source>
</evidence>
<sequence>MIYDVIVVGGGIAGLMAAIEAKNENNKVALITKGNVFKSNSSMASGGINAVLDPNNTKEINQHINDTLISGKGLGNKKAITYMCKQASKIINKLVEYGVEFDRNEDGTIAQRPFGGGSSNRTCYVGDKTGSAITMALIKKAKTKGITFLPNNYILNLAKYQDRVSGVVSLNKDNSQVMIYSSKAVILAGGGYAGIYRGYSTNAPDYTGDLLAVALRAGLYLKDMEFVQFHPTGFVKTNYLVTEAARGEGGYLVNSDGNRFVNELDTRDKVARAILKEQLEGKKVFMDLRHLGLEKIQQKLPSLYNAALNQSGINLAEELLEIKPVAHYTMGGVDVNMTKCELKGLYICGEMASNGVHGANRLGGNSLLEGCVFGELAGMEALKYSQENEYSPIDYNTVIKDIEMIDFIFCGDTTKNFNAIRISLGKTLFEKVGIIKNELSLTLAFDYIKYLRQISYTLHCINKEKNNNVELTAILELRNALEISEAIILSALKRKESRGAHFREDYPEQSKEYDRSLVVKELKKGFFKISFKENDILKIIKNLFINKE</sequence>
<keyword evidence="3" id="KW-0560">Oxidoreductase</keyword>
<dbReference type="Gene3D" id="1.20.58.100">
    <property type="entry name" value="Fumarate reductase/succinate dehydrogenase flavoprotein-like, C-terminal domain"/>
    <property type="match status" value="1"/>
</dbReference>
<dbReference type="GO" id="GO:0009061">
    <property type="term" value="P:anaerobic respiration"/>
    <property type="evidence" value="ECO:0007669"/>
    <property type="project" value="TreeGrafter"/>
</dbReference>
<dbReference type="PRINTS" id="PR00368">
    <property type="entry name" value="FADPNR"/>
</dbReference>
<keyword evidence="9" id="KW-1185">Reference proteome</keyword>
<evidence type="ECO:0000256" key="4">
    <source>
        <dbReference type="PIRSR" id="PIRSR000171-1"/>
    </source>
</evidence>
<reference evidence="8 10" key="1">
    <citation type="submission" date="2017-09" db="EMBL/GenBank/DDBJ databases">
        <title>Genomics of the genus Arcobacter.</title>
        <authorList>
            <person name="Perez-Cataluna A."/>
            <person name="Figueras M.J."/>
            <person name="Salas-Masso N."/>
        </authorList>
    </citation>
    <scope>NUCLEOTIDE SEQUENCE [LARGE SCALE GENOMIC DNA]</scope>
    <source>
        <strain evidence="8 10">CECT 7837</strain>
    </source>
</reference>
<evidence type="ECO:0000259" key="6">
    <source>
        <dbReference type="Pfam" id="PF02910"/>
    </source>
</evidence>
<dbReference type="Proteomes" id="UP000262582">
    <property type="component" value="Chromosome"/>
</dbReference>
<dbReference type="GO" id="GO:0050660">
    <property type="term" value="F:flavin adenine dinucleotide binding"/>
    <property type="evidence" value="ECO:0007669"/>
    <property type="project" value="TreeGrafter"/>
</dbReference>
<feature type="active site" description="Proton acceptor" evidence="4">
    <location>
        <position position="267"/>
    </location>
</feature>
<reference evidence="7 9" key="2">
    <citation type="submission" date="2018-08" db="EMBL/GenBank/DDBJ databases">
        <title>Complete genome of the Arcobacter ellisii type strain LMG 26155.</title>
        <authorList>
            <person name="Miller W.G."/>
            <person name="Yee E."/>
            <person name="Bono J.L."/>
        </authorList>
    </citation>
    <scope>NUCLEOTIDE SEQUENCE [LARGE SCALE GENOMIC DNA]</scope>
    <source>
        <strain evidence="7 9">LMG 26155</strain>
    </source>
</reference>
<evidence type="ECO:0000259" key="5">
    <source>
        <dbReference type="Pfam" id="PF00890"/>
    </source>
</evidence>
<dbReference type="Gene3D" id="3.90.700.10">
    <property type="entry name" value="Succinate dehydrogenase/fumarate reductase flavoprotein, catalytic domain"/>
    <property type="match status" value="1"/>
</dbReference>
<dbReference type="OrthoDB" id="9806724at2"/>
<dbReference type="PANTHER" id="PTHR11632:SF51">
    <property type="entry name" value="SUCCINATE DEHYDROGENASE [UBIQUINONE] FLAVOPROTEIN SUBUNIT, MITOCHONDRIAL"/>
    <property type="match status" value="1"/>
</dbReference>
<name>A0A347U4E4_9BACT</name>
<dbReference type="SUPFAM" id="SSF56425">
    <property type="entry name" value="Succinate dehydrogenase/fumarate reductase flavoprotein, catalytic domain"/>
    <property type="match status" value="1"/>
</dbReference>
<feature type="domain" description="Fumarate reductase/succinate dehydrogenase flavoprotein-like C-terminal" evidence="6">
    <location>
        <begin position="423"/>
        <end position="512"/>
    </location>
</feature>
<protein>
    <submittedName>
        <fullName evidence="8">L-aspartate oxidase</fullName>
    </submittedName>
    <submittedName>
        <fullName evidence="7">Succinate dehydrogenase / fumarate reductase, flavoprotein subunit</fullName>
    </submittedName>
</protein>
<keyword evidence="2" id="KW-0285">Flavoprotein</keyword>
<dbReference type="InterPro" id="IPR037099">
    <property type="entry name" value="Fum_R/Succ_DH_flav-like_C_sf"/>
</dbReference>
<dbReference type="Pfam" id="PF02910">
    <property type="entry name" value="Succ_DH_flav_C"/>
    <property type="match status" value="1"/>
</dbReference>
<evidence type="ECO:0000256" key="1">
    <source>
        <dbReference type="ARBA" id="ARBA00001974"/>
    </source>
</evidence>
<dbReference type="InterPro" id="IPR030664">
    <property type="entry name" value="SdhA/FrdA/AprA"/>
</dbReference>
<dbReference type="EMBL" id="NXIG01000001">
    <property type="protein sequence ID" value="RXI32919.1"/>
    <property type="molecule type" value="Genomic_DNA"/>
</dbReference>
<dbReference type="Pfam" id="PF00890">
    <property type="entry name" value="FAD_binding_2"/>
    <property type="match status" value="1"/>
</dbReference>
<gene>
    <name evidence="7" type="ORF">AELL_0015</name>
    <name evidence="8" type="ORF">CP962_00505</name>
</gene>